<evidence type="ECO:0000313" key="1">
    <source>
        <dbReference type="EMBL" id="CAI8745585.1"/>
    </source>
</evidence>
<gene>
    <name evidence="1" type="ORF">MCNOR_0547</name>
</gene>
<dbReference type="Proteomes" id="UP001158598">
    <property type="component" value="Chromosome"/>
</dbReference>
<dbReference type="RefSeq" id="WP_017365083.1">
    <property type="nucleotide sequence ID" value="NZ_OX458332.1"/>
</dbReference>
<reference evidence="1" key="1">
    <citation type="submission" date="2023-03" db="EMBL/GenBank/DDBJ databases">
        <authorList>
            <person name="Pearce D."/>
        </authorList>
    </citation>
    <scope>NUCLEOTIDE SEQUENCE</scope>
    <source>
        <strain evidence="1">Mc</strain>
    </source>
</reference>
<dbReference type="EMBL" id="OX458332">
    <property type="protein sequence ID" value="CAI8745585.1"/>
    <property type="molecule type" value="Genomic_DNA"/>
</dbReference>
<proteinExistence type="predicted"/>
<sequence>MDTEPRVCDLCSLSVIPPGFPLNTTSGLKVFCCEGCQGIYAMLHEADILPEAGPARAGSPDLPLSSDDR</sequence>
<organism evidence="1 2">
    <name type="scientific">Methylococcus capsulatus</name>
    <dbReference type="NCBI Taxonomy" id="414"/>
    <lineage>
        <taxon>Bacteria</taxon>
        <taxon>Pseudomonadati</taxon>
        <taxon>Pseudomonadota</taxon>
        <taxon>Gammaproteobacteria</taxon>
        <taxon>Methylococcales</taxon>
        <taxon>Methylococcaceae</taxon>
        <taxon>Methylococcus</taxon>
    </lineage>
</organism>
<dbReference type="AlphaFoldDB" id="A0AA35UXJ3"/>
<protein>
    <recommendedName>
        <fullName evidence="3">Metal-binding domain-containing protein</fullName>
    </recommendedName>
</protein>
<evidence type="ECO:0008006" key="3">
    <source>
        <dbReference type="Google" id="ProtNLM"/>
    </source>
</evidence>
<evidence type="ECO:0000313" key="2">
    <source>
        <dbReference type="Proteomes" id="UP001158598"/>
    </source>
</evidence>
<accession>A0AA35UXJ3</accession>
<name>A0AA35UXJ3_METCP</name>